<keyword evidence="3" id="KW-1185">Reference proteome</keyword>
<gene>
    <name evidence="2" type="ORF">FF041_32870</name>
</gene>
<evidence type="ECO:0000259" key="1">
    <source>
        <dbReference type="Pfam" id="PF19575"/>
    </source>
</evidence>
<evidence type="ECO:0000313" key="3">
    <source>
        <dbReference type="Proteomes" id="UP000419138"/>
    </source>
</evidence>
<dbReference type="InterPro" id="IPR045745">
    <property type="entry name" value="HTH_58_Actinobacteria-type"/>
</dbReference>
<accession>A0A646KR12</accession>
<proteinExistence type="predicted"/>
<feature type="domain" description="Helix-turn-helix" evidence="1">
    <location>
        <begin position="8"/>
        <end position="64"/>
    </location>
</feature>
<evidence type="ECO:0000313" key="2">
    <source>
        <dbReference type="EMBL" id="MQT04764.1"/>
    </source>
</evidence>
<dbReference type="Pfam" id="PF19575">
    <property type="entry name" value="HTH_58"/>
    <property type="match status" value="1"/>
</dbReference>
<dbReference type="OrthoDB" id="3541261at2"/>
<dbReference type="AlphaFoldDB" id="A0A646KR12"/>
<dbReference type="EMBL" id="VCLA01000194">
    <property type="protein sequence ID" value="MQT04764.1"/>
    <property type="molecule type" value="Genomic_DNA"/>
</dbReference>
<protein>
    <submittedName>
        <fullName evidence="2">Transcriptional regulator</fullName>
    </submittedName>
</protein>
<organism evidence="2 3">
    <name type="scientific">Streptomyces jumonjinensis</name>
    <dbReference type="NCBI Taxonomy" id="1945"/>
    <lineage>
        <taxon>Bacteria</taxon>
        <taxon>Bacillati</taxon>
        <taxon>Actinomycetota</taxon>
        <taxon>Actinomycetes</taxon>
        <taxon>Kitasatosporales</taxon>
        <taxon>Streptomycetaceae</taxon>
        <taxon>Streptomyces</taxon>
    </lineage>
</organism>
<reference evidence="2 3" key="1">
    <citation type="submission" date="2019-05" db="EMBL/GenBank/DDBJ databases">
        <title>Comparative genomics and metabolomics analyses of clavulanic acid producing Streptomyces species provides insight into specialized metabolism and evolution of beta-lactam biosynthetic gene clusters.</title>
        <authorList>
            <person name="Moore M.A."/>
            <person name="Cruz-Morales P."/>
            <person name="Barona Gomez F."/>
            <person name="Kapil T."/>
        </authorList>
    </citation>
    <scope>NUCLEOTIDE SEQUENCE [LARGE SCALE GENOMIC DNA]</scope>
    <source>
        <strain evidence="2 3">NRRL 5741</strain>
    </source>
</reference>
<comment type="caution">
    <text evidence="2">The sequence shown here is derived from an EMBL/GenBank/DDBJ whole genome shotgun (WGS) entry which is preliminary data.</text>
</comment>
<name>A0A646KR12_STRJU</name>
<dbReference type="Proteomes" id="UP000419138">
    <property type="component" value="Unassembled WGS sequence"/>
</dbReference>
<sequence>MPQLPYAKRISPEAIANTAAKMAAAYNEGSSIRAEATGRSYGYVHRLLGDRDDVTFRSRGGATRKRTT</sequence>